<organism evidence="4 5">
    <name type="scientific">Blepharisma stoltei</name>
    <dbReference type="NCBI Taxonomy" id="1481888"/>
    <lineage>
        <taxon>Eukaryota</taxon>
        <taxon>Sar</taxon>
        <taxon>Alveolata</taxon>
        <taxon>Ciliophora</taxon>
        <taxon>Postciliodesmatophora</taxon>
        <taxon>Heterotrichea</taxon>
        <taxon>Heterotrichida</taxon>
        <taxon>Blepharismidae</taxon>
        <taxon>Blepharisma</taxon>
    </lineage>
</organism>
<dbReference type="InterPro" id="IPR021137">
    <property type="entry name" value="Ribosomal_bL35-like"/>
</dbReference>
<proteinExistence type="inferred from homology"/>
<evidence type="ECO:0000256" key="3">
    <source>
        <dbReference type="ARBA" id="ARBA00023274"/>
    </source>
</evidence>
<dbReference type="SUPFAM" id="SSF143034">
    <property type="entry name" value="L35p-like"/>
    <property type="match status" value="1"/>
</dbReference>
<dbReference type="EMBL" id="CAJZBQ010000047">
    <property type="protein sequence ID" value="CAG9329042.1"/>
    <property type="molecule type" value="Genomic_DNA"/>
</dbReference>
<dbReference type="GO" id="GO:1990904">
    <property type="term" value="C:ribonucleoprotein complex"/>
    <property type="evidence" value="ECO:0007669"/>
    <property type="project" value="UniProtKB-KW"/>
</dbReference>
<dbReference type="InterPro" id="IPR037229">
    <property type="entry name" value="Ribosomal_bL35_sf"/>
</dbReference>
<dbReference type="Pfam" id="PF01632">
    <property type="entry name" value="Ribosomal_L35p"/>
    <property type="match status" value="1"/>
</dbReference>
<evidence type="ECO:0000313" key="4">
    <source>
        <dbReference type="EMBL" id="CAG9329042.1"/>
    </source>
</evidence>
<dbReference type="AlphaFoldDB" id="A0AAU9JP77"/>
<keyword evidence="5" id="KW-1185">Reference proteome</keyword>
<comment type="caution">
    <text evidence="4">The sequence shown here is derived from an EMBL/GenBank/DDBJ whole genome shotgun (WGS) entry which is preliminary data.</text>
</comment>
<dbReference type="GO" id="GO:0005840">
    <property type="term" value="C:ribosome"/>
    <property type="evidence" value="ECO:0007669"/>
    <property type="project" value="UniProtKB-KW"/>
</dbReference>
<comment type="similarity">
    <text evidence="1">Belongs to the bacterial ribosomal protein bL35 family.</text>
</comment>
<evidence type="ECO:0000256" key="1">
    <source>
        <dbReference type="ARBA" id="ARBA00006598"/>
    </source>
</evidence>
<dbReference type="GO" id="GO:0003735">
    <property type="term" value="F:structural constituent of ribosome"/>
    <property type="evidence" value="ECO:0007669"/>
    <property type="project" value="InterPro"/>
</dbReference>
<reference evidence="4" key="1">
    <citation type="submission" date="2021-09" db="EMBL/GenBank/DDBJ databases">
        <authorList>
            <consortium name="AG Swart"/>
            <person name="Singh M."/>
            <person name="Singh A."/>
            <person name="Seah K."/>
            <person name="Emmerich C."/>
        </authorList>
    </citation>
    <scope>NUCLEOTIDE SEQUENCE</scope>
    <source>
        <strain evidence="4">ATCC30299</strain>
    </source>
</reference>
<keyword evidence="2" id="KW-0689">Ribosomal protein</keyword>
<gene>
    <name evidence="4" type="ORF">BSTOLATCC_MIC47878</name>
</gene>
<sequence length="86" mass="10492">MSLLFRAFASYYKMKTHSGIKKRIKIIGSLWERHFMFYPTSKHHKLINKSKNNLKRKTNPKELTCPGDVKRLKRLMPYWNFKKYKN</sequence>
<name>A0AAU9JP77_9CILI</name>
<evidence type="ECO:0008006" key="6">
    <source>
        <dbReference type="Google" id="ProtNLM"/>
    </source>
</evidence>
<keyword evidence="3" id="KW-0687">Ribonucleoprotein</keyword>
<dbReference type="Proteomes" id="UP001162131">
    <property type="component" value="Unassembled WGS sequence"/>
</dbReference>
<protein>
    <recommendedName>
        <fullName evidence="6">50S ribosomal protein L35, chloroplastic</fullName>
    </recommendedName>
</protein>
<evidence type="ECO:0000313" key="5">
    <source>
        <dbReference type="Proteomes" id="UP001162131"/>
    </source>
</evidence>
<dbReference type="Gene3D" id="4.10.410.60">
    <property type="match status" value="1"/>
</dbReference>
<accession>A0AAU9JP77</accession>
<dbReference type="GO" id="GO:0006412">
    <property type="term" value="P:translation"/>
    <property type="evidence" value="ECO:0007669"/>
    <property type="project" value="InterPro"/>
</dbReference>
<evidence type="ECO:0000256" key="2">
    <source>
        <dbReference type="ARBA" id="ARBA00022980"/>
    </source>
</evidence>